<dbReference type="Proteomes" id="UP001066276">
    <property type="component" value="Chromosome 3_2"/>
</dbReference>
<dbReference type="EMBL" id="JANPWB010000006">
    <property type="protein sequence ID" value="KAJ1179348.1"/>
    <property type="molecule type" value="Genomic_DNA"/>
</dbReference>
<dbReference type="AlphaFoldDB" id="A0AAV7TUK8"/>
<keyword evidence="2" id="KW-1185">Reference proteome</keyword>
<proteinExistence type="predicted"/>
<name>A0AAV7TUK8_PLEWA</name>
<evidence type="ECO:0000313" key="1">
    <source>
        <dbReference type="EMBL" id="KAJ1179348.1"/>
    </source>
</evidence>
<protein>
    <submittedName>
        <fullName evidence="1">Uncharacterized protein</fullName>
    </submittedName>
</protein>
<comment type="caution">
    <text evidence="1">The sequence shown here is derived from an EMBL/GenBank/DDBJ whole genome shotgun (WGS) entry which is preliminary data.</text>
</comment>
<sequence>MEKRNRISERPWAGFGTSAYELYSVAGKEVSEERKDCELVLQIPNIALYFDDGDQIFAASKVENQVDSLRLRIVGEDEAI</sequence>
<organism evidence="1 2">
    <name type="scientific">Pleurodeles waltl</name>
    <name type="common">Iberian ribbed newt</name>
    <dbReference type="NCBI Taxonomy" id="8319"/>
    <lineage>
        <taxon>Eukaryota</taxon>
        <taxon>Metazoa</taxon>
        <taxon>Chordata</taxon>
        <taxon>Craniata</taxon>
        <taxon>Vertebrata</taxon>
        <taxon>Euteleostomi</taxon>
        <taxon>Amphibia</taxon>
        <taxon>Batrachia</taxon>
        <taxon>Caudata</taxon>
        <taxon>Salamandroidea</taxon>
        <taxon>Salamandridae</taxon>
        <taxon>Pleurodelinae</taxon>
        <taxon>Pleurodeles</taxon>
    </lineage>
</organism>
<gene>
    <name evidence="1" type="ORF">NDU88_004582</name>
</gene>
<evidence type="ECO:0000313" key="2">
    <source>
        <dbReference type="Proteomes" id="UP001066276"/>
    </source>
</evidence>
<reference evidence="1" key="1">
    <citation type="journal article" date="2022" name="bioRxiv">
        <title>Sequencing and chromosome-scale assembly of the giantPleurodeles waltlgenome.</title>
        <authorList>
            <person name="Brown T."/>
            <person name="Elewa A."/>
            <person name="Iarovenko S."/>
            <person name="Subramanian E."/>
            <person name="Araus A.J."/>
            <person name="Petzold A."/>
            <person name="Susuki M."/>
            <person name="Suzuki K.-i.T."/>
            <person name="Hayashi T."/>
            <person name="Toyoda A."/>
            <person name="Oliveira C."/>
            <person name="Osipova E."/>
            <person name="Leigh N.D."/>
            <person name="Simon A."/>
            <person name="Yun M.H."/>
        </authorList>
    </citation>
    <scope>NUCLEOTIDE SEQUENCE</scope>
    <source>
        <strain evidence="1">20211129_DDA</strain>
        <tissue evidence="1">Liver</tissue>
    </source>
</reference>
<accession>A0AAV7TUK8</accession>